<feature type="signal peptide" evidence="1">
    <location>
        <begin position="1"/>
        <end position="22"/>
    </location>
</feature>
<dbReference type="AlphaFoldDB" id="A0A927C752"/>
<reference evidence="2" key="1">
    <citation type="submission" date="2020-09" db="EMBL/GenBank/DDBJ databases">
        <title>A novel bacterium of genus Paenibacillus, isolated from South China Sea.</title>
        <authorList>
            <person name="Huang H."/>
            <person name="Mo K."/>
            <person name="Hu Y."/>
        </authorList>
    </citation>
    <scope>NUCLEOTIDE SEQUENCE</scope>
    <source>
        <strain evidence="2">IB182363</strain>
    </source>
</reference>
<gene>
    <name evidence="2" type="ORF">IDH45_10645</name>
</gene>
<sequence length="249" mass="27823">MKKIFKPLILLALITIALPNQAFTSNKVETTLYSFNLTAGPSKTPLHLEGPLLNYDGKAYAPVRALVESMGGQVSYQEKERNIEIVFPTPRSKKSEVSSVKKQGDFTLLLHSSKKTYAHDEPLDIWGTFMYSGEQEVTIGHGAPILRFYITDADGHASGDFTEDFLKKEPIGNNTVFTSSLSWNPLINLNYMKSGISDSNNFNAAYPEPWLLDQGVYTVGIVFDNLINDERFTMETEIVVEVKDDGDEQ</sequence>
<dbReference type="Proteomes" id="UP000639396">
    <property type="component" value="Unassembled WGS sequence"/>
</dbReference>
<name>A0A927C752_9BACL</name>
<comment type="caution">
    <text evidence="2">The sequence shown here is derived from an EMBL/GenBank/DDBJ whole genome shotgun (WGS) entry which is preliminary data.</text>
</comment>
<dbReference type="EMBL" id="JACXJA010000011">
    <property type="protein sequence ID" value="MBD2862440.1"/>
    <property type="molecule type" value="Genomic_DNA"/>
</dbReference>
<organism evidence="2 3">
    <name type="scientific">Paenibacillus oceani</name>
    <dbReference type="NCBI Taxonomy" id="2772510"/>
    <lineage>
        <taxon>Bacteria</taxon>
        <taxon>Bacillati</taxon>
        <taxon>Bacillota</taxon>
        <taxon>Bacilli</taxon>
        <taxon>Bacillales</taxon>
        <taxon>Paenibacillaceae</taxon>
        <taxon>Paenibacillus</taxon>
    </lineage>
</organism>
<feature type="chain" id="PRO_5036770066" description="Copper amine oxidase-like N-terminal domain-containing protein" evidence="1">
    <location>
        <begin position="23"/>
        <end position="249"/>
    </location>
</feature>
<keyword evidence="1" id="KW-0732">Signal</keyword>
<keyword evidence="3" id="KW-1185">Reference proteome</keyword>
<protein>
    <recommendedName>
        <fullName evidence="4">Copper amine oxidase-like N-terminal domain-containing protein</fullName>
    </recommendedName>
</protein>
<proteinExistence type="predicted"/>
<accession>A0A927C752</accession>
<evidence type="ECO:0008006" key="4">
    <source>
        <dbReference type="Google" id="ProtNLM"/>
    </source>
</evidence>
<evidence type="ECO:0000256" key="1">
    <source>
        <dbReference type="SAM" id="SignalP"/>
    </source>
</evidence>
<evidence type="ECO:0000313" key="3">
    <source>
        <dbReference type="Proteomes" id="UP000639396"/>
    </source>
</evidence>
<evidence type="ECO:0000313" key="2">
    <source>
        <dbReference type="EMBL" id="MBD2862440.1"/>
    </source>
</evidence>